<accession>A0A037ZN38</accession>
<feature type="transmembrane region" description="Helical" evidence="8">
    <location>
        <begin position="242"/>
        <end position="262"/>
    </location>
</feature>
<dbReference type="InterPro" id="IPR050297">
    <property type="entry name" value="LipidA_mod_glycosyltrf_83"/>
</dbReference>
<evidence type="ECO:0000256" key="8">
    <source>
        <dbReference type="SAM" id="Phobius"/>
    </source>
</evidence>
<comment type="caution">
    <text evidence="10">The sequence shown here is derived from an EMBL/GenBank/DDBJ whole genome shotgun (WGS) entry which is preliminary data.</text>
</comment>
<dbReference type="EMBL" id="JFKE01000001">
    <property type="protein sequence ID" value="KAJ57060.1"/>
    <property type="molecule type" value="Genomic_DNA"/>
</dbReference>
<feature type="transmembrane region" description="Helical" evidence="8">
    <location>
        <begin position="274"/>
        <end position="303"/>
    </location>
</feature>
<dbReference type="AlphaFoldDB" id="A0A037ZN38"/>
<evidence type="ECO:0000259" key="9">
    <source>
        <dbReference type="Pfam" id="PF13231"/>
    </source>
</evidence>
<evidence type="ECO:0000256" key="6">
    <source>
        <dbReference type="ARBA" id="ARBA00022989"/>
    </source>
</evidence>
<evidence type="ECO:0000256" key="5">
    <source>
        <dbReference type="ARBA" id="ARBA00022692"/>
    </source>
</evidence>
<feature type="transmembrane region" description="Helical" evidence="8">
    <location>
        <begin position="82"/>
        <end position="106"/>
    </location>
</feature>
<dbReference type="PANTHER" id="PTHR33908">
    <property type="entry name" value="MANNOSYLTRANSFERASE YKCB-RELATED"/>
    <property type="match status" value="1"/>
</dbReference>
<proteinExistence type="predicted"/>
<gene>
    <name evidence="10" type="ORF">ACMU_00795</name>
</gene>
<sequence length="467" mass="49977">MRPAVLIVGVITLVRIVVLAFARLDLFVDESQYWLWGQEFAFGYYSKPPLIGWLIGAVTTLAGSDAPFWVRLPAPVLHGGTSLVLGGIAAQLFGARAGVMTAAGFVTLPMVALSSIFLSTDVVMFLPLAGALALYVQMLERPTVGKALVAGGLLGLAFMAKYAAVYYLICGGLAAVFWPVARLSVRDVCLILLAFVVVAGPNLWWNAVNGFTTFSHTLDNADWVREPAARAGLNFDGLVEFWAAQLAVFGPVLFPALFWFALHRPGPVKGLLAAFSLPVLALVSIQALLSGAYANWAAAAYIAGAILVLPHLPRWALATSFTLNGALCLALPLLAVMGDHPAAAKAVERYKGRTEMSRAIAEQARASGAAWIVAEERQILADLFYTLRDDPLEIRSVPPVGRPLHHYAQHFAMTDRAPGKILYATRSGQPPVCAPDATPVTTIAPETGAYRRGETALFLVPGDCWAQ</sequence>
<dbReference type="PANTHER" id="PTHR33908:SF11">
    <property type="entry name" value="MEMBRANE PROTEIN"/>
    <property type="match status" value="1"/>
</dbReference>
<name>A0A037ZN38_9RHOB</name>
<organism evidence="10 11">
    <name type="scientific">Actibacterium mucosum KCTC 23349</name>
    <dbReference type="NCBI Taxonomy" id="1454373"/>
    <lineage>
        <taxon>Bacteria</taxon>
        <taxon>Pseudomonadati</taxon>
        <taxon>Pseudomonadota</taxon>
        <taxon>Alphaproteobacteria</taxon>
        <taxon>Rhodobacterales</taxon>
        <taxon>Roseobacteraceae</taxon>
        <taxon>Actibacterium</taxon>
    </lineage>
</organism>
<keyword evidence="5 8" id="KW-0812">Transmembrane</keyword>
<evidence type="ECO:0000256" key="3">
    <source>
        <dbReference type="ARBA" id="ARBA00022676"/>
    </source>
</evidence>
<dbReference type="STRING" id="1454373.ACMU_00795"/>
<keyword evidence="11" id="KW-1185">Reference proteome</keyword>
<dbReference type="GO" id="GO:0005886">
    <property type="term" value="C:plasma membrane"/>
    <property type="evidence" value="ECO:0007669"/>
    <property type="project" value="UniProtKB-SubCell"/>
</dbReference>
<feature type="transmembrane region" description="Helical" evidence="8">
    <location>
        <begin position="188"/>
        <end position="205"/>
    </location>
</feature>
<feature type="transmembrane region" description="Helical" evidence="8">
    <location>
        <begin position="112"/>
        <end position="136"/>
    </location>
</feature>
<protein>
    <recommendedName>
        <fullName evidence="9">Glycosyltransferase RgtA/B/C/D-like domain-containing protein</fullName>
    </recommendedName>
</protein>
<reference evidence="10 11" key="1">
    <citation type="submission" date="2014-03" db="EMBL/GenBank/DDBJ databases">
        <title>Draft Genome Sequence of Actibacterium mucosum KCTC 23349, a Marine Alphaproteobacterium with Complex Ionic Requirements Isolated from Mediterranean Seawater at Malvarrosa Beach, Valencia, Spain.</title>
        <authorList>
            <person name="Arahal D.R."/>
            <person name="Shao Z."/>
            <person name="Lai Q."/>
            <person name="Pujalte M.J."/>
        </authorList>
    </citation>
    <scope>NUCLEOTIDE SEQUENCE [LARGE SCALE GENOMIC DNA]</scope>
    <source>
        <strain evidence="10 11">KCTC 23349</strain>
    </source>
</reference>
<feature type="transmembrane region" description="Helical" evidence="8">
    <location>
        <begin position="50"/>
        <end position="70"/>
    </location>
</feature>
<evidence type="ECO:0000313" key="10">
    <source>
        <dbReference type="EMBL" id="KAJ57060.1"/>
    </source>
</evidence>
<dbReference type="GO" id="GO:0016763">
    <property type="term" value="F:pentosyltransferase activity"/>
    <property type="evidence" value="ECO:0007669"/>
    <property type="project" value="TreeGrafter"/>
</dbReference>
<evidence type="ECO:0000313" key="11">
    <source>
        <dbReference type="Proteomes" id="UP000026249"/>
    </source>
</evidence>
<feature type="transmembrane region" description="Helical" evidence="8">
    <location>
        <begin position="143"/>
        <end position="159"/>
    </location>
</feature>
<dbReference type="GO" id="GO:0009103">
    <property type="term" value="P:lipopolysaccharide biosynthetic process"/>
    <property type="evidence" value="ECO:0007669"/>
    <property type="project" value="UniProtKB-ARBA"/>
</dbReference>
<evidence type="ECO:0000256" key="2">
    <source>
        <dbReference type="ARBA" id="ARBA00022475"/>
    </source>
</evidence>
<evidence type="ECO:0000256" key="1">
    <source>
        <dbReference type="ARBA" id="ARBA00004651"/>
    </source>
</evidence>
<comment type="subcellular location">
    <subcellularLocation>
        <location evidence="1">Cell membrane</location>
        <topology evidence="1">Multi-pass membrane protein</topology>
    </subcellularLocation>
</comment>
<evidence type="ECO:0000256" key="4">
    <source>
        <dbReference type="ARBA" id="ARBA00022679"/>
    </source>
</evidence>
<feature type="domain" description="Glycosyltransferase RgtA/B/C/D-like" evidence="9">
    <location>
        <begin position="46"/>
        <end position="205"/>
    </location>
</feature>
<dbReference type="Pfam" id="PF13231">
    <property type="entry name" value="PMT_2"/>
    <property type="match status" value="1"/>
</dbReference>
<keyword evidence="4" id="KW-0808">Transferase</keyword>
<dbReference type="Proteomes" id="UP000026249">
    <property type="component" value="Unassembled WGS sequence"/>
</dbReference>
<keyword evidence="3" id="KW-0328">Glycosyltransferase</keyword>
<keyword evidence="7 8" id="KW-0472">Membrane</keyword>
<dbReference type="InterPro" id="IPR038731">
    <property type="entry name" value="RgtA/B/C-like"/>
</dbReference>
<evidence type="ECO:0000256" key="7">
    <source>
        <dbReference type="ARBA" id="ARBA00023136"/>
    </source>
</evidence>
<keyword evidence="2" id="KW-1003">Cell membrane</keyword>
<keyword evidence="6 8" id="KW-1133">Transmembrane helix</keyword>